<evidence type="ECO:0000313" key="2">
    <source>
        <dbReference type="EMBL" id="MFC3852571.1"/>
    </source>
</evidence>
<evidence type="ECO:0000259" key="1">
    <source>
        <dbReference type="PROSITE" id="PS51186"/>
    </source>
</evidence>
<dbReference type="PROSITE" id="PS51186">
    <property type="entry name" value="GNAT"/>
    <property type="match status" value="1"/>
</dbReference>
<dbReference type="SUPFAM" id="SSF55729">
    <property type="entry name" value="Acyl-CoA N-acyltransferases (Nat)"/>
    <property type="match status" value="1"/>
</dbReference>
<protein>
    <submittedName>
        <fullName evidence="2">GNAT family N-acetyltransferase</fullName>
    </submittedName>
</protein>
<feature type="domain" description="N-acetyltransferase" evidence="1">
    <location>
        <begin position="23"/>
        <end position="164"/>
    </location>
</feature>
<gene>
    <name evidence="2" type="ORF">ACFOOG_06970</name>
</gene>
<sequence>MFNALNGQVEPLSTGQGMVWQYETFAQLSTMALYELLRLRVNVFVVEQQCPYSELDDKDITAWHLQGFLDGRLVAYARILPPNELGCPEIGRVIVAPEQRGSALGHTLMRAAVQHATEAFPSHDIELGAQAHLQGFYQQQGFAAVGEPYDEDGIKHIKMRRANTGR</sequence>
<reference evidence="3" key="1">
    <citation type="journal article" date="2019" name="Int. J. Syst. Evol. Microbiol.">
        <title>The Global Catalogue of Microorganisms (GCM) 10K type strain sequencing project: providing services to taxonomists for standard genome sequencing and annotation.</title>
        <authorList>
            <consortium name="The Broad Institute Genomics Platform"/>
            <consortium name="The Broad Institute Genome Sequencing Center for Infectious Disease"/>
            <person name="Wu L."/>
            <person name="Ma J."/>
        </authorList>
    </citation>
    <scope>NUCLEOTIDE SEQUENCE [LARGE SCALE GENOMIC DNA]</scope>
    <source>
        <strain evidence="3">IBRC 10765</strain>
    </source>
</reference>
<dbReference type="EMBL" id="JBHRYR010000002">
    <property type="protein sequence ID" value="MFC3852571.1"/>
    <property type="molecule type" value="Genomic_DNA"/>
</dbReference>
<accession>A0ABV7ZYY6</accession>
<dbReference type="Gene3D" id="3.40.630.30">
    <property type="match status" value="1"/>
</dbReference>
<dbReference type="InterPro" id="IPR000182">
    <property type="entry name" value="GNAT_dom"/>
</dbReference>
<dbReference type="CDD" id="cd04301">
    <property type="entry name" value="NAT_SF"/>
    <property type="match status" value="1"/>
</dbReference>
<dbReference type="Proteomes" id="UP001595617">
    <property type="component" value="Unassembled WGS sequence"/>
</dbReference>
<dbReference type="InterPro" id="IPR016181">
    <property type="entry name" value="Acyl_CoA_acyltransferase"/>
</dbReference>
<keyword evidence="3" id="KW-1185">Reference proteome</keyword>
<comment type="caution">
    <text evidence="2">The sequence shown here is derived from an EMBL/GenBank/DDBJ whole genome shotgun (WGS) entry which is preliminary data.</text>
</comment>
<proteinExistence type="predicted"/>
<evidence type="ECO:0000313" key="3">
    <source>
        <dbReference type="Proteomes" id="UP001595617"/>
    </source>
</evidence>
<dbReference type="Pfam" id="PF13673">
    <property type="entry name" value="Acetyltransf_10"/>
    <property type="match status" value="1"/>
</dbReference>
<dbReference type="RefSeq" id="WP_380694831.1">
    <property type="nucleotide sequence ID" value="NZ_JBHRYR010000002.1"/>
</dbReference>
<name>A0ABV7ZYY6_9GAMM</name>
<organism evidence="2 3">
    <name type="scientific">Saccharospirillum mangrovi</name>
    <dbReference type="NCBI Taxonomy" id="2161747"/>
    <lineage>
        <taxon>Bacteria</taxon>
        <taxon>Pseudomonadati</taxon>
        <taxon>Pseudomonadota</taxon>
        <taxon>Gammaproteobacteria</taxon>
        <taxon>Oceanospirillales</taxon>
        <taxon>Saccharospirillaceae</taxon>
        <taxon>Saccharospirillum</taxon>
    </lineage>
</organism>